<dbReference type="GO" id="GO:0005886">
    <property type="term" value="C:plasma membrane"/>
    <property type="evidence" value="ECO:0007669"/>
    <property type="project" value="UniProtKB-SubCell"/>
</dbReference>
<dbReference type="InterPro" id="IPR050330">
    <property type="entry name" value="Bact_OuterMem_StrucFunc"/>
</dbReference>
<dbReference type="CDD" id="cd07185">
    <property type="entry name" value="OmpA_C-like"/>
    <property type="match status" value="1"/>
</dbReference>
<dbReference type="STRING" id="1121455.SAMN02745728_00186"/>
<evidence type="ECO:0000256" key="9">
    <source>
        <dbReference type="SAM" id="Phobius"/>
    </source>
</evidence>
<dbReference type="Pfam" id="PF00691">
    <property type="entry name" value="OmpA"/>
    <property type="match status" value="1"/>
</dbReference>
<organism evidence="11 12">
    <name type="scientific">Desulfovibrio litoralis DSM 11393</name>
    <dbReference type="NCBI Taxonomy" id="1121455"/>
    <lineage>
        <taxon>Bacteria</taxon>
        <taxon>Pseudomonadati</taxon>
        <taxon>Thermodesulfobacteriota</taxon>
        <taxon>Desulfovibrionia</taxon>
        <taxon>Desulfovibrionales</taxon>
        <taxon>Desulfovibrionaceae</taxon>
        <taxon>Desulfovibrio</taxon>
    </lineage>
</organism>
<evidence type="ECO:0000256" key="3">
    <source>
        <dbReference type="ARBA" id="ARBA00022475"/>
    </source>
</evidence>
<reference evidence="11 12" key="1">
    <citation type="submission" date="2016-12" db="EMBL/GenBank/DDBJ databases">
        <authorList>
            <person name="Song W.-J."/>
            <person name="Kurnit D.M."/>
        </authorList>
    </citation>
    <scope>NUCLEOTIDE SEQUENCE [LARGE SCALE GENOMIC DNA]</scope>
    <source>
        <strain evidence="11 12">DSM 11393</strain>
    </source>
</reference>
<evidence type="ECO:0000256" key="6">
    <source>
        <dbReference type="ARBA" id="ARBA00023136"/>
    </source>
</evidence>
<keyword evidence="12" id="KW-1185">Reference proteome</keyword>
<dbReference type="Pfam" id="PF13677">
    <property type="entry name" value="MotB_plug"/>
    <property type="match status" value="1"/>
</dbReference>
<dbReference type="AlphaFoldDB" id="A0A1M7RUV1"/>
<evidence type="ECO:0000256" key="2">
    <source>
        <dbReference type="ARBA" id="ARBA00008914"/>
    </source>
</evidence>
<dbReference type="InterPro" id="IPR025713">
    <property type="entry name" value="MotB-like_N_dom"/>
</dbReference>
<dbReference type="PANTHER" id="PTHR30329:SF21">
    <property type="entry name" value="LIPOPROTEIN YIAD-RELATED"/>
    <property type="match status" value="1"/>
</dbReference>
<keyword evidence="4 9" id="KW-0812">Transmembrane</keyword>
<sequence>MSGGSWKVAYADFVTAMMAFFLLMWILNMTPPETKKELAPMFQADYNIADGSTTPVQGSAATPAPSLTTGGTKGEDNKAFQAISYELQRSLNLNQDTRAIAENGITNSEVGVLLRVSGDVLFEPNSVLFTPAGVKVLNEVSNIMKTRKIFVVIRGHADSSETGGQYFPSNWELSSARSTVAVRYLIDKGVNPAAIRSVAYGASRPIAQGEDSPAKNRRVEFFFHQPDKMSTVLGY</sequence>
<name>A0A1M7RUV1_9BACT</name>
<evidence type="ECO:0000256" key="7">
    <source>
        <dbReference type="PROSITE-ProRule" id="PRU00473"/>
    </source>
</evidence>
<keyword evidence="3" id="KW-1003">Cell membrane</keyword>
<comment type="subcellular location">
    <subcellularLocation>
        <location evidence="1">Cell membrane</location>
        <topology evidence="1">Single-pass membrane protein</topology>
    </subcellularLocation>
</comment>
<dbReference type="EMBL" id="FRDI01000002">
    <property type="protein sequence ID" value="SHN49926.1"/>
    <property type="molecule type" value="Genomic_DNA"/>
</dbReference>
<gene>
    <name evidence="11" type="ORF">SAMN02745728_00186</name>
</gene>
<accession>A0A1M7RUV1</accession>
<evidence type="ECO:0000259" key="10">
    <source>
        <dbReference type="PROSITE" id="PS51123"/>
    </source>
</evidence>
<dbReference type="Proteomes" id="UP000186469">
    <property type="component" value="Unassembled WGS sequence"/>
</dbReference>
<dbReference type="OrthoDB" id="9783110at2"/>
<evidence type="ECO:0000256" key="4">
    <source>
        <dbReference type="ARBA" id="ARBA00022692"/>
    </source>
</evidence>
<dbReference type="SUPFAM" id="SSF103088">
    <property type="entry name" value="OmpA-like"/>
    <property type="match status" value="1"/>
</dbReference>
<comment type="similarity">
    <text evidence="2">Belongs to the MotB family.</text>
</comment>
<evidence type="ECO:0000256" key="5">
    <source>
        <dbReference type="ARBA" id="ARBA00022989"/>
    </source>
</evidence>
<evidence type="ECO:0000313" key="12">
    <source>
        <dbReference type="Proteomes" id="UP000186469"/>
    </source>
</evidence>
<dbReference type="Gene3D" id="3.30.1330.60">
    <property type="entry name" value="OmpA-like domain"/>
    <property type="match status" value="1"/>
</dbReference>
<keyword evidence="6 7" id="KW-0472">Membrane</keyword>
<keyword evidence="5 9" id="KW-1133">Transmembrane helix</keyword>
<protein>
    <submittedName>
        <fullName evidence="11">Chemotaxis protein MotB</fullName>
    </submittedName>
</protein>
<evidence type="ECO:0000256" key="1">
    <source>
        <dbReference type="ARBA" id="ARBA00004162"/>
    </source>
</evidence>
<feature type="transmembrane region" description="Helical" evidence="9">
    <location>
        <begin position="6"/>
        <end position="27"/>
    </location>
</feature>
<dbReference type="RefSeq" id="WP_072695562.1">
    <property type="nucleotide sequence ID" value="NZ_FRDI01000002.1"/>
</dbReference>
<dbReference type="InterPro" id="IPR036737">
    <property type="entry name" value="OmpA-like_sf"/>
</dbReference>
<feature type="compositionally biased region" description="Polar residues" evidence="8">
    <location>
        <begin position="53"/>
        <end position="70"/>
    </location>
</feature>
<feature type="region of interest" description="Disordered" evidence="8">
    <location>
        <begin position="53"/>
        <end position="73"/>
    </location>
</feature>
<dbReference type="InterPro" id="IPR006665">
    <property type="entry name" value="OmpA-like"/>
</dbReference>
<proteinExistence type="inferred from homology"/>
<dbReference type="PANTHER" id="PTHR30329">
    <property type="entry name" value="STATOR ELEMENT OF FLAGELLAR MOTOR COMPLEX"/>
    <property type="match status" value="1"/>
</dbReference>
<evidence type="ECO:0000313" key="11">
    <source>
        <dbReference type="EMBL" id="SHN49926.1"/>
    </source>
</evidence>
<dbReference type="PROSITE" id="PS51123">
    <property type="entry name" value="OMPA_2"/>
    <property type="match status" value="1"/>
</dbReference>
<feature type="domain" description="OmpA-like" evidence="10">
    <location>
        <begin position="109"/>
        <end position="227"/>
    </location>
</feature>
<evidence type="ECO:0000256" key="8">
    <source>
        <dbReference type="SAM" id="MobiDB-lite"/>
    </source>
</evidence>